<dbReference type="EMBL" id="GGEC01057639">
    <property type="protein sequence ID" value="MBX38123.1"/>
    <property type="molecule type" value="Transcribed_RNA"/>
</dbReference>
<dbReference type="AlphaFoldDB" id="A0A2P2N6P5"/>
<organism evidence="1">
    <name type="scientific">Rhizophora mucronata</name>
    <name type="common">Asiatic mangrove</name>
    <dbReference type="NCBI Taxonomy" id="61149"/>
    <lineage>
        <taxon>Eukaryota</taxon>
        <taxon>Viridiplantae</taxon>
        <taxon>Streptophyta</taxon>
        <taxon>Embryophyta</taxon>
        <taxon>Tracheophyta</taxon>
        <taxon>Spermatophyta</taxon>
        <taxon>Magnoliopsida</taxon>
        <taxon>eudicotyledons</taxon>
        <taxon>Gunneridae</taxon>
        <taxon>Pentapetalae</taxon>
        <taxon>rosids</taxon>
        <taxon>fabids</taxon>
        <taxon>Malpighiales</taxon>
        <taxon>Rhizophoraceae</taxon>
        <taxon>Rhizophora</taxon>
    </lineage>
</organism>
<name>A0A2P2N6P5_RHIMU</name>
<reference evidence="1" key="1">
    <citation type="submission" date="2018-02" db="EMBL/GenBank/DDBJ databases">
        <title>Rhizophora mucronata_Transcriptome.</title>
        <authorList>
            <person name="Meera S.P."/>
            <person name="Sreeshan A."/>
            <person name="Augustine A."/>
        </authorList>
    </citation>
    <scope>NUCLEOTIDE SEQUENCE</scope>
    <source>
        <tissue evidence="1">Leaf</tissue>
    </source>
</reference>
<protein>
    <submittedName>
        <fullName evidence="1">Uncharacterized protein</fullName>
    </submittedName>
</protein>
<accession>A0A2P2N6P5</accession>
<proteinExistence type="predicted"/>
<sequence length="22" mass="2292">MKSAGDAAMPVVEVCFSLYACV</sequence>
<evidence type="ECO:0000313" key="1">
    <source>
        <dbReference type="EMBL" id="MBX38123.1"/>
    </source>
</evidence>